<evidence type="ECO:0000256" key="1">
    <source>
        <dbReference type="ARBA" id="ARBA00022448"/>
    </source>
</evidence>
<dbReference type="Gene3D" id="1.25.40.10">
    <property type="entry name" value="Tetratricopeptide repeat domain"/>
    <property type="match status" value="2"/>
</dbReference>
<dbReference type="PANTHER" id="PTHR45663:SF11">
    <property type="entry name" value="GEO12009P1"/>
    <property type="match status" value="1"/>
</dbReference>
<dbReference type="EMBL" id="JBHRXV010000018">
    <property type="protein sequence ID" value="MFC3714524.1"/>
    <property type="molecule type" value="Genomic_DNA"/>
</dbReference>
<proteinExistence type="predicted"/>
<evidence type="ECO:0000313" key="7">
    <source>
        <dbReference type="Proteomes" id="UP001595615"/>
    </source>
</evidence>
<evidence type="ECO:0000256" key="4">
    <source>
        <dbReference type="ARBA" id="ARBA00023284"/>
    </source>
</evidence>
<dbReference type="Pfam" id="PF14559">
    <property type="entry name" value="TPR_19"/>
    <property type="match status" value="1"/>
</dbReference>
<dbReference type="Proteomes" id="UP001595615">
    <property type="component" value="Unassembled WGS sequence"/>
</dbReference>
<keyword evidence="3" id="KW-1015">Disulfide bond</keyword>
<dbReference type="InterPro" id="IPR011990">
    <property type="entry name" value="TPR-like_helical_dom_sf"/>
</dbReference>
<dbReference type="Pfam" id="PF00085">
    <property type="entry name" value="Thioredoxin"/>
    <property type="match status" value="1"/>
</dbReference>
<comment type="caution">
    <text evidence="6">The sequence shown here is derived from an EMBL/GenBank/DDBJ whole genome shotgun (WGS) entry which is preliminary data.</text>
</comment>
<keyword evidence="2" id="KW-0249">Electron transport</keyword>
<dbReference type="Pfam" id="PF14561">
    <property type="entry name" value="TPR_20"/>
    <property type="match status" value="1"/>
</dbReference>
<dbReference type="InterPro" id="IPR036249">
    <property type="entry name" value="Thioredoxin-like_sf"/>
</dbReference>
<keyword evidence="7" id="KW-1185">Reference proteome</keyword>
<accession>A0ABV7XIF4</accession>
<dbReference type="PANTHER" id="PTHR45663">
    <property type="entry name" value="GEO12009P1"/>
    <property type="match status" value="1"/>
</dbReference>
<dbReference type="SUPFAM" id="SSF48452">
    <property type="entry name" value="TPR-like"/>
    <property type="match status" value="1"/>
</dbReference>
<dbReference type="SUPFAM" id="SSF52833">
    <property type="entry name" value="Thioredoxin-like"/>
    <property type="match status" value="1"/>
</dbReference>
<name>A0ABV7XIF4_9SPHN</name>
<evidence type="ECO:0000259" key="5">
    <source>
        <dbReference type="PROSITE" id="PS51352"/>
    </source>
</evidence>
<protein>
    <submittedName>
        <fullName evidence="6">Tetratricopeptide repeat protein</fullName>
    </submittedName>
</protein>
<organism evidence="6 7">
    <name type="scientific">Sphingoaurantiacus capsulatus</name>
    <dbReference type="NCBI Taxonomy" id="1771310"/>
    <lineage>
        <taxon>Bacteria</taxon>
        <taxon>Pseudomonadati</taxon>
        <taxon>Pseudomonadota</taxon>
        <taxon>Alphaproteobacteria</taxon>
        <taxon>Sphingomonadales</taxon>
        <taxon>Sphingosinicellaceae</taxon>
        <taxon>Sphingoaurantiacus</taxon>
    </lineage>
</organism>
<gene>
    <name evidence="6" type="ORF">ACFOMD_18300</name>
</gene>
<reference evidence="7" key="1">
    <citation type="journal article" date="2019" name="Int. J. Syst. Evol. Microbiol.">
        <title>The Global Catalogue of Microorganisms (GCM) 10K type strain sequencing project: providing services to taxonomists for standard genome sequencing and annotation.</title>
        <authorList>
            <consortium name="The Broad Institute Genomics Platform"/>
            <consortium name="The Broad Institute Genome Sequencing Center for Infectious Disease"/>
            <person name="Wu L."/>
            <person name="Ma J."/>
        </authorList>
    </citation>
    <scope>NUCLEOTIDE SEQUENCE [LARGE SCALE GENOMIC DNA]</scope>
    <source>
        <strain evidence="7">KCTC 42644</strain>
    </source>
</reference>
<evidence type="ECO:0000313" key="6">
    <source>
        <dbReference type="EMBL" id="MFC3714524.1"/>
    </source>
</evidence>
<evidence type="ECO:0000256" key="3">
    <source>
        <dbReference type="ARBA" id="ARBA00023157"/>
    </source>
</evidence>
<dbReference type="RefSeq" id="WP_380864248.1">
    <property type="nucleotide sequence ID" value="NZ_JBHRXV010000018.1"/>
</dbReference>
<dbReference type="InterPro" id="IPR013766">
    <property type="entry name" value="Thioredoxin_domain"/>
</dbReference>
<keyword evidence="4" id="KW-0676">Redox-active center</keyword>
<keyword evidence="1" id="KW-0813">Transport</keyword>
<dbReference type="CDD" id="cd02956">
    <property type="entry name" value="ybbN"/>
    <property type="match status" value="1"/>
</dbReference>
<sequence>MASLSTAAGERASIEAFRRDVLDASMDALVILQFTAEWCGPCKALNPILDKVAADYADKGVRRVAVDVDKNQTIAAQFRIQSVPTIYAIFQGQPVADLTPARTEPQLKQYLDQILAQLPIGAGAEAAGAADIEPLIEAAQAALAEGAYEEAHRIFTALAAEVPERMDVVAGIARALIGLGRIEEAQGVMAGVPEDAKDAGVAQARASLALAKEATPVDDLDGLRARSAAAPDDLALRYELAGGLMARGDHDAAADELLESIRIDRTWNEGAARDRLLKLFEAVGLEDPWVMATRRKLSTILFS</sequence>
<dbReference type="PROSITE" id="PS00194">
    <property type="entry name" value="THIOREDOXIN_1"/>
    <property type="match status" value="1"/>
</dbReference>
<evidence type="ECO:0000256" key="2">
    <source>
        <dbReference type="ARBA" id="ARBA00022982"/>
    </source>
</evidence>
<dbReference type="PROSITE" id="PS51352">
    <property type="entry name" value="THIOREDOXIN_2"/>
    <property type="match status" value="1"/>
</dbReference>
<dbReference type="Gene3D" id="3.40.30.10">
    <property type="entry name" value="Glutaredoxin"/>
    <property type="match status" value="1"/>
</dbReference>
<feature type="domain" description="Thioredoxin" evidence="5">
    <location>
        <begin position="1"/>
        <end position="116"/>
    </location>
</feature>
<dbReference type="InterPro" id="IPR017937">
    <property type="entry name" value="Thioredoxin_CS"/>
</dbReference>